<proteinExistence type="inferred from homology"/>
<evidence type="ECO:0000256" key="6">
    <source>
        <dbReference type="ARBA" id="ARBA00022842"/>
    </source>
</evidence>
<keyword evidence="3 8" id="KW-0540">Nuclease</keyword>
<feature type="binding site" evidence="8">
    <location>
        <position position="5"/>
    </location>
    <ligand>
        <name>Mg(2+)</name>
        <dbReference type="ChEBI" id="CHEBI:18420"/>
    </ligand>
</feature>
<keyword evidence="6 8" id="KW-0460">Magnesium</keyword>
<dbReference type="HAMAP" id="MF_00265">
    <property type="entry name" value="VapC_Nob1"/>
    <property type="match status" value="1"/>
</dbReference>
<dbReference type="InterPro" id="IPR002716">
    <property type="entry name" value="PIN_dom"/>
</dbReference>
<dbReference type="Proteomes" id="UP001055117">
    <property type="component" value="Unassembled WGS sequence"/>
</dbReference>
<evidence type="ECO:0000256" key="1">
    <source>
        <dbReference type="ARBA" id="ARBA00001946"/>
    </source>
</evidence>
<name>A0ABQ4QKP3_9HYPH</name>
<comment type="caution">
    <text evidence="10">The sequence shown here is derived from an EMBL/GenBank/DDBJ whole genome shotgun (WGS) entry which is preliminary data.</text>
</comment>
<evidence type="ECO:0000256" key="5">
    <source>
        <dbReference type="ARBA" id="ARBA00022801"/>
    </source>
</evidence>
<dbReference type="EC" id="3.1.-.-" evidence="8"/>
<dbReference type="InterPro" id="IPR022907">
    <property type="entry name" value="VapC_family"/>
</dbReference>
<keyword evidence="2 8" id="KW-1277">Toxin-antitoxin system</keyword>
<dbReference type="CDD" id="cd18731">
    <property type="entry name" value="PIN_NgFitB-like"/>
    <property type="match status" value="1"/>
</dbReference>
<evidence type="ECO:0000256" key="4">
    <source>
        <dbReference type="ARBA" id="ARBA00022723"/>
    </source>
</evidence>
<evidence type="ECO:0000259" key="9">
    <source>
        <dbReference type="Pfam" id="PF01850"/>
    </source>
</evidence>
<keyword evidence="5 8" id="KW-0378">Hydrolase</keyword>
<dbReference type="PANTHER" id="PTHR33653">
    <property type="entry name" value="RIBONUCLEASE VAPC2"/>
    <property type="match status" value="1"/>
</dbReference>
<evidence type="ECO:0000313" key="11">
    <source>
        <dbReference type="Proteomes" id="UP001055117"/>
    </source>
</evidence>
<reference evidence="10 11" key="1">
    <citation type="journal article" date="2021" name="Front. Microbiol.">
        <title>Comprehensive Comparative Genomics and Phenotyping of Methylobacterium Species.</title>
        <authorList>
            <person name="Alessa O."/>
            <person name="Ogura Y."/>
            <person name="Fujitani Y."/>
            <person name="Takami H."/>
            <person name="Hayashi T."/>
            <person name="Sahin N."/>
            <person name="Tani A."/>
        </authorList>
    </citation>
    <scope>NUCLEOTIDE SEQUENCE [LARGE SCALE GENOMIC DNA]</scope>
    <source>
        <strain evidence="10 11">DSM 23679</strain>
    </source>
</reference>
<keyword evidence="4 8" id="KW-0479">Metal-binding</keyword>
<comment type="cofactor">
    <cofactor evidence="1 8">
        <name>Mg(2+)</name>
        <dbReference type="ChEBI" id="CHEBI:18420"/>
    </cofactor>
</comment>
<evidence type="ECO:0000313" key="10">
    <source>
        <dbReference type="EMBL" id="GJD45826.1"/>
    </source>
</evidence>
<comment type="similarity">
    <text evidence="7 8">Belongs to the PINc/VapC protein family.</text>
</comment>
<evidence type="ECO:0000256" key="8">
    <source>
        <dbReference type="HAMAP-Rule" id="MF_00265"/>
    </source>
</evidence>
<comment type="function">
    <text evidence="8">Toxic component of a toxin-antitoxin (TA) system. An RNase.</text>
</comment>
<keyword evidence="8" id="KW-0800">Toxin</keyword>
<dbReference type="Pfam" id="PF01850">
    <property type="entry name" value="PIN"/>
    <property type="match status" value="1"/>
</dbReference>
<dbReference type="InterPro" id="IPR050556">
    <property type="entry name" value="Type_II_TA_system_RNase"/>
</dbReference>
<evidence type="ECO:0000256" key="3">
    <source>
        <dbReference type="ARBA" id="ARBA00022722"/>
    </source>
</evidence>
<evidence type="ECO:0000256" key="7">
    <source>
        <dbReference type="ARBA" id="ARBA00038093"/>
    </source>
</evidence>
<gene>
    <name evidence="10" type="primary">fitB</name>
    <name evidence="8" type="synonym">vapC</name>
    <name evidence="10" type="ORF">AFCDBAGC_3703</name>
</gene>
<accession>A0ABQ4QKP3</accession>
<dbReference type="EMBL" id="BPQG01000055">
    <property type="protein sequence ID" value="GJD45826.1"/>
    <property type="molecule type" value="Genomic_DNA"/>
</dbReference>
<sequence length="140" mass="15187">MIVLDTNVLFELMRPSPEPKLLAWFALRPIAGLFTPPLTQAEIFYGLVLLPEGRRRDGLMAAARTIFEVEMAGRVLPFDGDAAAAYPEIAIGRRKAGQPIGPIDGQIAAIARSRGARLATRNVRDFTGCGITVIDPWTVA</sequence>
<dbReference type="SUPFAM" id="SSF88723">
    <property type="entry name" value="PIN domain-like"/>
    <property type="match status" value="1"/>
</dbReference>
<dbReference type="InterPro" id="IPR029060">
    <property type="entry name" value="PIN-like_dom_sf"/>
</dbReference>
<evidence type="ECO:0000256" key="2">
    <source>
        <dbReference type="ARBA" id="ARBA00022649"/>
    </source>
</evidence>
<dbReference type="Gene3D" id="3.40.50.1010">
    <property type="entry name" value="5'-nuclease"/>
    <property type="match status" value="1"/>
</dbReference>
<dbReference type="RefSeq" id="WP_147830333.1">
    <property type="nucleotide sequence ID" value="NZ_BPQG01000055.1"/>
</dbReference>
<feature type="domain" description="PIN" evidence="9">
    <location>
        <begin position="2"/>
        <end position="123"/>
    </location>
</feature>
<feature type="binding site" evidence="8">
    <location>
        <position position="104"/>
    </location>
    <ligand>
        <name>Mg(2+)</name>
        <dbReference type="ChEBI" id="CHEBI:18420"/>
    </ligand>
</feature>
<dbReference type="PANTHER" id="PTHR33653:SF1">
    <property type="entry name" value="RIBONUCLEASE VAPC2"/>
    <property type="match status" value="1"/>
</dbReference>
<protein>
    <recommendedName>
        <fullName evidence="8">Ribonuclease VapC</fullName>
        <shortName evidence="8">RNase VapC</shortName>
        <ecNumber evidence="8">3.1.-.-</ecNumber>
    </recommendedName>
    <alternativeName>
        <fullName evidence="8">Toxin VapC</fullName>
    </alternativeName>
</protein>
<keyword evidence="11" id="KW-1185">Reference proteome</keyword>
<organism evidence="10 11">
    <name type="scientific">Methylobacterium cerastii</name>
    <dbReference type="NCBI Taxonomy" id="932741"/>
    <lineage>
        <taxon>Bacteria</taxon>
        <taxon>Pseudomonadati</taxon>
        <taxon>Pseudomonadota</taxon>
        <taxon>Alphaproteobacteria</taxon>
        <taxon>Hyphomicrobiales</taxon>
        <taxon>Methylobacteriaceae</taxon>
        <taxon>Methylobacterium</taxon>
    </lineage>
</organism>